<feature type="transmembrane region" description="Helical" evidence="4">
    <location>
        <begin position="159"/>
        <end position="176"/>
    </location>
</feature>
<feature type="transmembrane region" description="Helical" evidence="4">
    <location>
        <begin position="98"/>
        <end position="117"/>
    </location>
</feature>
<keyword evidence="1 4" id="KW-0812">Transmembrane</keyword>
<name>A0A8J6YBP5_9BACT</name>
<feature type="transmembrane region" description="Helical" evidence="4">
    <location>
        <begin position="376"/>
        <end position="399"/>
    </location>
</feature>
<reference evidence="5 6" key="1">
    <citation type="submission" date="2020-08" db="EMBL/GenBank/DDBJ databases">
        <title>Acidobacteriota in marine sediments use diverse sulfur dissimilation pathways.</title>
        <authorList>
            <person name="Wasmund K."/>
        </authorList>
    </citation>
    <scope>NUCLEOTIDE SEQUENCE [LARGE SCALE GENOMIC DNA]</scope>
    <source>
        <strain evidence="5">MAG AM3-A</strain>
    </source>
</reference>
<dbReference type="InterPro" id="IPR036259">
    <property type="entry name" value="MFS_trans_sf"/>
</dbReference>
<evidence type="ECO:0000256" key="1">
    <source>
        <dbReference type="ARBA" id="ARBA00022692"/>
    </source>
</evidence>
<evidence type="ECO:0000256" key="2">
    <source>
        <dbReference type="ARBA" id="ARBA00022989"/>
    </source>
</evidence>
<feature type="transmembrane region" description="Helical" evidence="4">
    <location>
        <begin position="289"/>
        <end position="317"/>
    </location>
</feature>
<feature type="transmembrane region" description="Helical" evidence="4">
    <location>
        <begin position="219"/>
        <end position="238"/>
    </location>
</feature>
<protein>
    <submittedName>
        <fullName evidence="5">MFS transporter</fullName>
    </submittedName>
</protein>
<dbReference type="InterPro" id="IPR011701">
    <property type="entry name" value="MFS"/>
</dbReference>
<feature type="transmembrane region" description="Helical" evidence="4">
    <location>
        <begin position="63"/>
        <end position="86"/>
    </location>
</feature>
<dbReference type="AlphaFoldDB" id="A0A8J6YBP5"/>
<dbReference type="Gene3D" id="1.20.1250.20">
    <property type="entry name" value="MFS general substrate transporter like domains"/>
    <property type="match status" value="1"/>
</dbReference>
<evidence type="ECO:0000256" key="3">
    <source>
        <dbReference type="ARBA" id="ARBA00023136"/>
    </source>
</evidence>
<dbReference type="EMBL" id="JACXWA010000098">
    <property type="protein sequence ID" value="MBD3870865.1"/>
    <property type="molecule type" value="Genomic_DNA"/>
</dbReference>
<feature type="transmembrane region" description="Helical" evidence="4">
    <location>
        <begin position="34"/>
        <end position="56"/>
    </location>
</feature>
<feature type="transmembrane region" description="Helical" evidence="4">
    <location>
        <begin position="129"/>
        <end position="153"/>
    </location>
</feature>
<keyword evidence="2 4" id="KW-1133">Transmembrane helix</keyword>
<sequence>MLWAALYYFLVLAAYFVIRPIRDEMGIAGGVRNLPWLFLGTLLGMLLIHPLFTALVSRLPRRLFIPLSYTFFAANLIAFWLLFLIISEDAGIWAGRVFFVWTSVFNLFVVSIFWSLMADLFKPAQAKRLFGFVAVGGTVGAVVGSSVTVFLAARVGPTNLLLVSAAILGLAMLVARKLMSIASKSRVDDDPLRPPTAQIERPVGGGVFDGIRTVFSSNYLLGIVCYMLLYTITATFLYFQQAEIVEATFSDRVARTIFFARIDLVVNILTAITQIFLTGRIVRRIGVALALATLPLVCVLGFAAIGVTPTLIAIAVFQVLRRWSNYAIARPCREMLYTVLPRSAKYKAKNFIDTFAYRFGDQIGAWSYVGLGALGFGAATISLVAVPLAATWMVIGLWLGRRQQEIVTKPKSP</sequence>
<accession>A0A8J6YBP5</accession>
<organism evidence="5 6">
    <name type="scientific">Candidatus Sulfomarinibacter kjeldsenii</name>
    <dbReference type="NCBI Taxonomy" id="2885994"/>
    <lineage>
        <taxon>Bacteria</taxon>
        <taxon>Pseudomonadati</taxon>
        <taxon>Acidobacteriota</taxon>
        <taxon>Thermoanaerobaculia</taxon>
        <taxon>Thermoanaerobaculales</taxon>
        <taxon>Candidatus Sulfomarinibacteraceae</taxon>
        <taxon>Candidatus Sulfomarinibacter</taxon>
    </lineage>
</organism>
<dbReference type="PANTHER" id="PTHR43596">
    <property type="entry name" value="ADP,ATP CARRIER PROTEIN"/>
    <property type="match status" value="1"/>
</dbReference>
<proteinExistence type="predicted"/>
<evidence type="ECO:0000256" key="4">
    <source>
        <dbReference type="SAM" id="Phobius"/>
    </source>
</evidence>
<dbReference type="GO" id="GO:0022857">
    <property type="term" value="F:transmembrane transporter activity"/>
    <property type="evidence" value="ECO:0007669"/>
    <property type="project" value="InterPro"/>
</dbReference>
<evidence type="ECO:0000313" key="5">
    <source>
        <dbReference type="EMBL" id="MBD3870865.1"/>
    </source>
</evidence>
<dbReference type="Proteomes" id="UP000598633">
    <property type="component" value="Unassembled WGS sequence"/>
</dbReference>
<evidence type="ECO:0000313" key="6">
    <source>
        <dbReference type="Proteomes" id="UP000598633"/>
    </source>
</evidence>
<comment type="caution">
    <text evidence="5">The sequence shown here is derived from an EMBL/GenBank/DDBJ whole genome shotgun (WGS) entry which is preliminary data.</text>
</comment>
<feature type="transmembrane region" description="Helical" evidence="4">
    <location>
        <begin position="5"/>
        <end position="22"/>
    </location>
</feature>
<dbReference type="PANTHER" id="PTHR43596:SF1">
    <property type="entry name" value="ADP,ATP CARRIER PROTEIN"/>
    <property type="match status" value="1"/>
</dbReference>
<keyword evidence="3 4" id="KW-0472">Membrane</keyword>
<dbReference type="SUPFAM" id="SSF103473">
    <property type="entry name" value="MFS general substrate transporter"/>
    <property type="match status" value="1"/>
</dbReference>
<dbReference type="Pfam" id="PF07690">
    <property type="entry name" value="MFS_1"/>
    <property type="match status" value="1"/>
</dbReference>
<gene>
    <name evidence="5" type="ORF">IFJ97_05840</name>
</gene>
<feature type="transmembrane region" description="Helical" evidence="4">
    <location>
        <begin position="258"/>
        <end position="277"/>
    </location>
</feature>